<gene>
    <name evidence="2" type="ORF">CH357_17145</name>
</gene>
<dbReference type="Pfam" id="PF00534">
    <property type="entry name" value="Glycos_transf_1"/>
    <property type="match status" value="1"/>
</dbReference>
<proteinExistence type="predicted"/>
<dbReference type="CDD" id="cd03801">
    <property type="entry name" value="GT4_PimA-like"/>
    <property type="match status" value="1"/>
</dbReference>
<keyword evidence="2" id="KW-0808">Transferase</keyword>
<dbReference type="Gene3D" id="3.40.50.2000">
    <property type="entry name" value="Glycogen Phosphorylase B"/>
    <property type="match status" value="1"/>
</dbReference>
<evidence type="ECO:0000259" key="1">
    <source>
        <dbReference type="Pfam" id="PF00534"/>
    </source>
</evidence>
<feature type="domain" description="Glycosyl transferase family 1" evidence="1">
    <location>
        <begin position="167"/>
        <end position="323"/>
    </location>
</feature>
<sequence length="366" mass="42039">MNAYLHISEFRDKDGIGNDIKGLREVLNSSGIKTEIVCQTDLSDGSIKTLQTEELRSENNLSSNSMHILEYGGSGYPIDSFLSFPGKKFVRYQNITPPKFFKPFVSQDIFRSFEMDYKKSILELHKLKRYTERFIPSSRYSASNLEDLNIVNSSVLPIVRKYGWKGEKRNRKNGYTLGYVGRLVPSKKIEDILFLSYFLKRIEPKYRILLIGNVPSIFEDYFTNLKQMARELGIGGNVQFRMGVQDSELPRFWEDMDAYISMSEHEGFGIPLVEALSYDIPVFAYACTAVPETLKDAGYLFRKKDLSSLEKLAEWIHFILESQSSPRPVDGPHASSKRREVCMDYDSMPYGRVLKQIFTFKEAAAS</sequence>
<evidence type="ECO:0000313" key="3">
    <source>
        <dbReference type="Proteomes" id="UP000232196"/>
    </source>
</evidence>
<reference evidence="2 3" key="1">
    <citation type="submission" date="2017-07" db="EMBL/GenBank/DDBJ databases">
        <title>Leptospira spp. isolated from tropical soils.</title>
        <authorList>
            <person name="Thibeaux R."/>
            <person name="Iraola G."/>
            <person name="Ferres I."/>
            <person name="Bierque E."/>
            <person name="Girault D."/>
            <person name="Soupe-Gilbert M.-E."/>
            <person name="Picardeau M."/>
            <person name="Goarant C."/>
        </authorList>
    </citation>
    <scope>NUCLEOTIDE SEQUENCE [LARGE SCALE GENOMIC DNA]</scope>
    <source>
        <strain evidence="2 3">MCA1-C-A1</strain>
    </source>
</reference>
<protein>
    <submittedName>
        <fullName evidence="2">Glycosyl transferase</fullName>
    </submittedName>
</protein>
<dbReference type="InterPro" id="IPR001296">
    <property type="entry name" value="Glyco_trans_1"/>
</dbReference>
<dbReference type="SUPFAM" id="SSF53756">
    <property type="entry name" value="UDP-Glycosyltransferase/glycogen phosphorylase"/>
    <property type="match status" value="1"/>
</dbReference>
<name>A0A2M9X8Q9_9LEPT</name>
<dbReference type="EMBL" id="NPDN01000010">
    <property type="protein sequence ID" value="PJZ24077.1"/>
    <property type="molecule type" value="Genomic_DNA"/>
</dbReference>
<dbReference type="GO" id="GO:0016757">
    <property type="term" value="F:glycosyltransferase activity"/>
    <property type="evidence" value="ECO:0007669"/>
    <property type="project" value="InterPro"/>
</dbReference>
<evidence type="ECO:0000313" key="2">
    <source>
        <dbReference type="EMBL" id="PJZ24077.1"/>
    </source>
</evidence>
<accession>A0A2M9X8Q9</accession>
<comment type="caution">
    <text evidence="2">The sequence shown here is derived from an EMBL/GenBank/DDBJ whole genome shotgun (WGS) entry which is preliminary data.</text>
</comment>
<dbReference type="PANTHER" id="PTHR12526:SF637">
    <property type="entry name" value="GLYCOSYLTRANSFERASE EPSF-RELATED"/>
    <property type="match status" value="1"/>
</dbReference>
<dbReference type="RefSeq" id="WP_100707995.1">
    <property type="nucleotide sequence ID" value="NZ_NPDL01000001.1"/>
</dbReference>
<dbReference type="AlphaFoldDB" id="A0A2M9X8Q9"/>
<keyword evidence="3" id="KW-1185">Reference proteome</keyword>
<dbReference type="PANTHER" id="PTHR12526">
    <property type="entry name" value="GLYCOSYLTRANSFERASE"/>
    <property type="match status" value="1"/>
</dbReference>
<organism evidence="2 3">
    <name type="scientific">Leptospira hartskeerlii</name>
    <dbReference type="NCBI Taxonomy" id="2023177"/>
    <lineage>
        <taxon>Bacteria</taxon>
        <taxon>Pseudomonadati</taxon>
        <taxon>Spirochaetota</taxon>
        <taxon>Spirochaetia</taxon>
        <taxon>Leptospirales</taxon>
        <taxon>Leptospiraceae</taxon>
        <taxon>Leptospira</taxon>
    </lineage>
</organism>
<dbReference type="OrthoDB" id="9787617at2"/>
<dbReference type="Proteomes" id="UP000232196">
    <property type="component" value="Unassembled WGS sequence"/>
</dbReference>